<dbReference type="AlphaFoldDB" id="A0A7S0FVC0"/>
<protein>
    <recommendedName>
        <fullName evidence="2">Endonuclease/exonuclease/phosphatase domain-containing protein</fullName>
    </recommendedName>
</protein>
<evidence type="ECO:0000313" key="1">
    <source>
        <dbReference type="EMBL" id="CAD8380591.1"/>
    </source>
</evidence>
<dbReference type="InterPro" id="IPR036691">
    <property type="entry name" value="Endo/exonu/phosph_ase_sf"/>
</dbReference>
<gene>
    <name evidence="1" type="ORF">PBAH0796_LOCUS24880</name>
</gene>
<sequence>MGGACKRWAARAMSFGSFLRPICRVLSGRQPQLQDSDERRALEQPAEDRAEGNQHDHQAAQAELDTTKAELRCVTWNIAAINNNPFEYYVTLDDGMGYKELMEAVQDFIDAPGPRDVKVGQVFTPAMFAKLQEAMVAQGWTGVDKVVSLWLMDFSNRSIISGFIKDKEIGSKRLASMPDRFTNTINCADGGIFCRPTVINNYAVEMPDLDAWFDQWFEFFFQTEVPVKNKHGEPETKKVCALLQPIKRAKYPAVTEEEEAISIPLQVLALAIFDAILVHIMNSSTNARPEAPISWHDIKMKLCGALVVNKQSNVISVLAEHAAYFDADIIFLQEVAGAFVEAFEQDDQLRNRFLLLAPKRIDYVRDQNSLILVAKDRLPPDTDAATCEEVDIGNALDSNTPVVDGDVCAFVVPLLFAGKAVKKTILASFHGDTAGLASTPVVAALREAAASRSLPLVFGLDANTHGLADPKGSTKHVDSFLADLQDGQEPLGHCWGGEDKRKWTTTCNARTYLQPQLNKAVPYAERLSSKLTDCNPKDFVLFSSSDFEVVVHAARDNTGRGVFVEGMDFPSLSFPSDHAVVSATIRKRKRED</sequence>
<organism evidence="1">
    <name type="scientific">Pyrodinium bahamense</name>
    <dbReference type="NCBI Taxonomy" id="73915"/>
    <lineage>
        <taxon>Eukaryota</taxon>
        <taxon>Sar</taxon>
        <taxon>Alveolata</taxon>
        <taxon>Dinophyceae</taxon>
        <taxon>Gonyaulacales</taxon>
        <taxon>Pyrocystaceae</taxon>
        <taxon>Pyrodinium</taxon>
    </lineage>
</organism>
<reference evidence="1" key="1">
    <citation type="submission" date="2021-01" db="EMBL/GenBank/DDBJ databases">
        <authorList>
            <person name="Corre E."/>
            <person name="Pelletier E."/>
            <person name="Niang G."/>
            <person name="Scheremetjew M."/>
            <person name="Finn R."/>
            <person name="Kale V."/>
            <person name="Holt S."/>
            <person name="Cochrane G."/>
            <person name="Meng A."/>
            <person name="Brown T."/>
            <person name="Cohen L."/>
        </authorList>
    </citation>
    <scope>NUCLEOTIDE SEQUENCE</scope>
    <source>
        <strain evidence="1">Pbaha01</strain>
    </source>
</reference>
<proteinExistence type="predicted"/>
<name>A0A7S0FVC0_9DINO</name>
<evidence type="ECO:0008006" key="2">
    <source>
        <dbReference type="Google" id="ProtNLM"/>
    </source>
</evidence>
<accession>A0A7S0FVC0</accession>
<dbReference type="EMBL" id="HBEG01040723">
    <property type="protein sequence ID" value="CAD8380591.1"/>
    <property type="molecule type" value="Transcribed_RNA"/>
</dbReference>
<dbReference type="SUPFAM" id="SSF56219">
    <property type="entry name" value="DNase I-like"/>
    <property type="match status" value="1"/>
</dbReference>